<evidence type="ECO:0000313" key="8">
    <source>
        <dbReference type="Proteomes" id="UP001560573"/>
    </source>
</evidence>
<evidence type="ECO:0000256" key="6">
    <source>
        <dbReference type="SAM" id="Phobius"/>
    </source>
</evidence>
<keyword evidence="5 6" id="KW-0472">Membrane</keyword>
<dbReference type="RefSeq" id="WP_369329113.1">
    <property type="nucleotide sequence ID" value="NZ_JAULBC010000002.1"/>
</dbReference>
<keyword evidence="8" id="KW-1185">Reference proteome</keyword>
<keyword evidence="4 6" id="KW-1133">Transmembrane helix</keyword>
<proteinExistence type="inferred from homology"/>
<evidence type="ECO:0000256" key="1">
    <source>
        <dbReference type="ARBA" id="ARBA00004141"/>
    </source>
</evidence>
<sequence>MSTVNFQLLLLLAVGAIAAVLLRKLTPLAGIAGACVGWLVYLGAGYAGIAVMASFFILGTAASSWQYNKKARLLIAEQNKGRRTTGQVLANAGIAGLMGLLTVFLPQYTTLSGLMMAASFSSATADTLSSELGNVYGKRFYNILTLKKDTRGLNGVISLEGTLAGFAGSALIAVVYVLFTKQVSHFWIIVIAGTIGNLTDSLLGASWERRHLLNNNAVNFLNTLVAALFCLLISFL</sequence>
<accession>A0ABV3ZGT1</accession>
<feature type="transmembrane region" description="Helical" evidence="6">
    <location>
        <begin position="217"/>
        <end position="235"/>
    </location>
</feature>
<feature type="transmembrane region" description="Helical" evidence="6">
    <location>
        <begin position="157"/>
        <end position="179"/>
    </location>
</feature>
<evidence type="ECO:0000256" key="4">
    <source>
        <dbReference type="ARBA" id="ARBA00022989"/>
    </source>
</evidence>
<dbReference type="InterPro" id="IPR002794">
    <property type="entry name" value="DUF92_TMEM19"/>
</dbReference>
<reference evidence="7 8" key="1">
    <citation type="submission" date="2023-07" db="EMBL/GenBank/DDBJ databases">
        <authorList>
            <person name="Lian W.-H."/>
        </authorList>
    </citation>
    <scope>NUCLEOTIDE SEQUENCE [LARGE SCALE GENOMIC DNA]</scope>
    <source>
        <strain evidence="7 8">SYSU DXS3180</strain>
    </source>
</reference>
<feature type="transmembrane region" description="Helical" evidence="6">
    <location>
        <begin position="88"/>
        <end position="108"/>
    </location>
</feature>
<dbReference type="Pfam" id="PF01940">
    <property type="entry name" value="DUF92"/>
    <property type="match status" value="1"/>
</dbReference>
<organism evidence="7 8">
    <name type="scientific">Danxiaibacter flavus</name>
    <dbReference type="NCBI Taxonomy" id="3049108"/>
    <lineage>
        <taxon>Bacteria</taxon>
        <taxon>Pseudomonadati</taxon>
        <taxon>Bacteroidota</taxon>
        <taxon>Chitinophagia</taxon>
        <taxon>Chitinophagales</taxon>
        <taxon>Chitinophagaceae</taxon>
        <taxon>Danxiaibacter</taxon>
    </lineage>
</organism>
<evidence type="ECO:0000256" key="2">
    <source>
        <dbReference type="ARBA" id="ARBA00009012"/>
    </source>
</evidence>
<dbReference type="EMBL" id="JAULBC010000002">
    <property type="protein sequence ID" value="MEX6687708.1"/>
    <property type="molecule type" value="Genomic_DNA"/>
</dbReference>
<comment type="subcellular location">
    <subcellularLocation>
        <location evidence="1">Membrane</location>
        <topology evidence="1">Multi-pass membrane protein</topology>
    </subcellularLocation>
</comment>
<comment type="similarity">
    <text evidence="2">Belongs to the TMEM19 family.</text>
</comment>
<gene>
    <name evidence="7" type="ORF">QTN47_09405</name>
</gene>
<feature type="transmembrane region" description="Helical" evidence="6">
    <location>
        <begin position="185"/>
        <end position="205"/>
    </location>
</feature>
<evidence type="ECO:0000313" key="7">
    <source>
        <dbReference type="EMBL" id="MEX6687708.1"/>
    </source>
</evidence>
<name>A0ABV3ZGT1_9BACT</name>
<dbReference type="Proteomes" id="UP001560573">
    <property type="component" value="Unassembled WGS sequence"/>
</dbReference>
<dbReference type="PANTHER" id="PTHR13353:SF5">
    <property type="entry name" value="TRANSMEMBRANE PROTEIN 19"/>
    <property type="match status" value="1"/>
</dbReference>
<evidence type="ECO:0000256" key="3">
    <source>
        <dbReference type="ARBA" id="ARBA00022692"/>
    </source>
</evidence>
<evidence type="ECO:0000256" key="5">
    <source>
        <dbReference type="ARBA" id="ARBA00023136"/>
    </source>
</evidence>
<dbReference type="PANTHER" id="PTHR13353">
    <property type="entry name" value="TRANSMEMBRANE PROTEIN 19"/>
    <property type="match status" value="1"/>
</dbReference>
<feature type="transmembrane region" description="Helical" evidence="6">
    <location>
        <begin position="44"/>
        <end position="67"/>
    </location>
</feature>
<keyword evidence="3 6" id="KW-0812">Transmembrane</keyword>
<protein>
    <submittedName>
        <fullName evidence="7">DUF92 domain-containing protein</fullName>
    </submittedName>
</protein>
<comment type="caution">
    <text evidence="7">The sequence shown here is derived from an EMBL/GenBank/DDBJ whole genome shotgun (WGS) entry which is preliminary data.</text>
</comment>